<dbReference type="InterPro" id="IPR042099">
    <property type="entry name" value="ANL_N_sf"/>
</dbReference>
<feature type="domain" description="AMP-dependent synthetase/ligase" evidence="1">
    <location>
        <begin position="13"/>
        <end position="348"/>
    </location>
</feature>
<dbReference type="PANTHER" id="PTHR43201">
    <property type="entry name" value="ACYL-COA SYNTHETASE"/>
    <property type="match status" value="1"/>
</dbReference>
<evidence type="ECO:0000313" key="2">
    <source>
        <dbReference type="EMBL" id="MFM9653451.1"/>
    </source>
</evidence>
<name>A0ABW9IYF0_STRGJ</name>
<dbReference type="Gene3D" id="3.40.50.12780">
    <property type="entry name" value="N-terminal domain of ligase-like"/>
    <property type="match status" value="1"/>
</dbReference>
<reference evidence="2 3" key="1">
    <citation type="submission" date="2024-12" db="EMBL/GenBank/DDBJ databases">
        <title>Forecasting of Potato common scab and diversities of Pathogenic streptomyces spp. in china.</title>
        <authorList>
            <person name="Handique U."/>
            <person name="Wu J."/>
        </authorList>
    </citation>
    <scope>NUCLEOTIDE SEQUENCE [LARGE SCALE GENOMIC DNA]</scope>
    <source>
        <strain evidence="2 3">ZRIMU1585</strain>
    </source>
</reference>
<protein>
    <submittedName>
        <fullName evidence="2">AMP-binding protein</fullName>
    </submittedName>
</protein>
<dbReference type="Proteomes" id="UP001631993">
    <property type="component" value="Unassembled WGS sequence"/>
</dbReference>
<dbReference type="SUPFAM" id="SSF56801">
    <property type="entry name" value="Acetyl-CoA synthetase-like"/>
    <property type="match status" value="1"/>
</dbReference>
<gene>
    <name evidence="2" type="ORF">ACKI1S_46175</name>
</gene>
<dbReference type="InterPro" id="IPR000873">
    <property type="entry name" value="AMP-dep_synth/lig_dom"/>
</dbReference>
<dbReference type="RefSeq" id="WP_369277038.1">
    <property type="nucleotide sequence ID" value="NZ_JBJVMW010000026.1"/>
</dbReference>
<dbReference type="PANTHER" id="PTHR43201:SF32">
    <property type="entry name" value="2-SUCCINYLBENZOATE--COA LIGASE, CHLOROPLASTIC_PEROXISOMAL"/>
    <property type="match status" value="1"/>
</dbReference>
<sequence length="474" mass="49997">MTSVAFDLLADGAYDSAALVDGARVLTRGQAREMADGIARFLGDDTKKLVMVDNPRSLSGALAYVAVLRAGHAVMLMEAAGQGDAPRLIERLRPDVLLGPSCVRAAEASPHYQRHVREVPHGGVARWAIDADPAALAEDLALVARTSGSTSEGKLVRLSYDNLVSNAAGIVAATDIRGSDLVATSLRLDYSFGLSMFHSHLVAGAAVGLTTASPTMDRFWTDVERWGVTSTGMVPSTVRFMLQDPESKARLSALRSLLVAGGPLQADSLRRLREAVGPQGSVFYMYGQTEATARMTCLDPELAAEHEGSVGVPIAGGRIEIRGPDGLEVGPGRRGEVYYKGPNVMLGYAVTRDDLALSDLCGGELGTGDIGRLRDGVLYLEGRVDRQVKVLGEKVNLDAVEAAAVSALGGTAAAAVLTEPDQVHLHVEGGPESLKRLRAWGLAGLGIPPGCLKLRTVAHLPRTPSGKVRYHSLS</sequence>
<dbReference type="Pfam" id="PF00501">
    <property type="entry name" value="AMP-binding"/>
    <property type="match status" value="1"/>
</dbReference>
<evidence type="ECO:0000313" key="3">
    <source>
        <dbReference type="Proteomes" id="UP001631993"/>
    </source>
</evidence>
<evidence type="ECO:0000259" key="1">
    <source>
        <dbReference type="Pfam" id="PF00501"/>
    </source>
</evidence>
<accession>A0ABW9IYF0</accession>
<dbReference type="EMBL" id="JBJVNE010000051">
    <property type="protein sequence ID" value="MFM9653451.1"/>
    <property type="molecule type" value="Genomic_DNA"/>
</dbReference>
<comment type="caution">
    <text evidence="2">The sequence shown here is derived from an EMBL/GenBank/DDBJ whole genome shotgun (WGS) entry which is preliminary data.</text>
</comment>
<proteinExistence type="predicted"/>
<keyword evidence="3" id="KW-1185">Reference proteome</keyword>
<organism evidence="2 3">
    <name type="scientific">Streptomyces galilaeus</name>
    <dbReference type="NCBI Taxonomy" id="33899"/>
    <lineage>
        <taxon>Bacteria</taxon>
        <taxon>Bacillati</taxon>
        <taxon>Actinomycetota</taxon>
        <taxon>Actinomycetes</taxon>
        <taxon>Kitasatosporales</taxon>
        <taxon>Streptomycetaceae</taxon>
        <taxon>Streptomyces</taxon>
    </lineage>
</organism>